<organism evidence="1 2">
    <name type="scientific">Caballeronia catudaia</name>
    <dbReference type="NCBI Taxonomy" id="1777136"/>
    <lineage>
        <taxon>Bacteria</taxon>
        <taxon>Pseudomonadati</taxon>
        <taxon>Pseudomonadota</taxon>
        <taxon>Betaproteobacteria</taxon>
        <taxon>Burkholderiales</taxon>
        <taxon>Burkholderiaceae</taxon>
        <taxon>Caballeronia</taxon>
    </lineage>
</organism>
<reference evidence="1" key="1">
    <citation type="submission" date="2016-01" db="EMBL/GenBank/DDBJ databases">
        <authorList>
            <person name="Peeters C."/>
        </authorList>
    </citation>
    <scope>NUCLEOTIDE SEQUENCE [LARGE SCALE GENOMIC DNA]</scope>
    <source>
        <strain evidence="1">LMG 29318</strain>
    </source>
</reference>
<evidence type="ECO:0000313" key="1">
    <source>
        <dbReference type="EMBL" id="SAK75689.1"/>
    </source>
</evidence>
<accession>A0A158C013</accession>
<name>A0A158C013_9BURK</name>
<comment type="caution">
    <text evidence="1">The sequence shown here is derived from an EMBL/GenBank/DDBJ whole genome shotgun (WGS) entry which is preliminary data.</text>
</comment>
<keyword evidence="2" id="KW-1185">Reference proteome</keyword>
<dbReference type="AlphaFoldDB" id="A0A158C013"/>
<gene>
    <name evidence="1" type="ORF">AWB75_04280</name>
</gene>
<sequence>MRPGVSLFASTRRKKDVRTISLSTFPCGDGKTSVSCSVCSFSRLTSARAGAGSATRCGSFALILCGGTVQIPVFRSNSSQIAPRTSPLRAAVRIEKSKAARVASPFEFHDVRFDERGKVARRRRRLVLFPARLFRQDMIDHANRVRRDMAMRPRPLHDGVHPLTDAAGGFPLFKPDRLQHVNTSLPTREAFFHSATDRAH</sequence>
<dbReference type="Proteomes" id="UP000054870">
    <property type="component" value="Unassembled WGS sequence"/>
</dbReference>
<proteinExistence type="predicted"/>
<evidence type="ECO:0000313" key="2">
    <source>
        <dbReference type="Proteomes" id="UP000054870"/>
    </source>
</evidence>
<protein>
    <submittedName>
        <fullName evidence="1">Uncharacterized protein</fullName>
    </submittedName>
</protein>
<dbReference type="EMBL" id="FCOF02000020">
    <property type="protein sequence ID" value="SAK75689.1"/>
    <property type="molecule type" value="Genomic_DNA"/>
</dbReference>